<feature type="transmembrane region" description="Helical" evidence="6">
    <location>
        <begin position="118"/>
        <end position="136"/>
    </location>
</feature>
<feature type="transmembrane region" description="Helical" evidence="6">
    <location>
        <begin position="267"/>
        <end position="285"/>
    </location>
</feature>
<feature type="transmembrane region" description="Helical" evidence="6">
    <location>
        <begin position="291"/>
        <end position="309"/>
    </location>
</feature>
<keyword evidence="4 6" id="KW-1133">Transmembrane helix</keyword>
<feature type="transmembrane region" description="Helical" evidence="6">
    <location>
        <begin position="63"/>
        <end position="84"/>
    </location>
</feature>
<evidence type="ECO:0000256" key="4">
    <source>
        <dbReference type="ARBA" id="ARBA00022989"/>
    </source>
</evidence>
<feature type="transmembrane region" description="Helical" evidence="6">
    <location>
        <begin position="180"/>
        <end position="203"/>
    </location>
</feature>
<dbReference type="Proteomes" id="UP000198824">
    <property type="component" value="Unassembled WGS sequence"/>
</dbReference>
<organism evidence="8 9">
    <name type="scientific">Sphingomonas jatrophae</name>
    <dbReference type="NCBI Taxonomy" id="1166337"/>
    <lineage>
        <taxon>Bacteria</taxon>
        <taxon>Pseudomonadati</taxon>
        <taxon>Pseudomonadota</taxon>
        <taxon>Alphaproteobacteria</taxon>
        <taxon>Sphingomonadales</taxon>
        <taxon>Sphingomonadaceae</taxon>
        <taxon>Sphingomonas</taxon>
    </lineage>
</organism>
<evidence type="ECO:0000313" key="9">
    <source>
        <dbReference type="Proteomes" id="UP000198824"/>
    </source>
</evidence>
<evidence type="ECO:0000256" key="5">
    <source>
        <dbReference type="ARBA" id="ARBA00023136"/>
    </source>
</evidence>
<evidence type="ECO:0000256" key="1">
    <source>
        <dbReference type="ARBA" id="ARBA00004141"/>
    </source>
</evidence>
<gene>
    <name evidence="8" type="ORF">SAMN05192580_3184</name>
</gene>
<dbReference type="GO" id="GO:0016020">
    <property type="term" value="C:membrane"/>
    <property type="evidence" value="ECO:0007669"/>
    <property type="project" value="UniProtKB-SubCell"/>
</dbReference>
<sequence>MRAPVLTALLGIALFACMDAVMKGQSIALGALAALLWRSVYGLAGTAALFAGQRRRWPPRARIVLHVKRSLAAAASILLFFWGLARTPMAEAVALTFLAPLAAAFLAALLLGERLRPGAIGGSLLALAGVGVMLAAKEQAAETMPPDYRGAAAILIASLLYAYNLVLLRRSAQAADPVEITLFTNLVMLASFTAVALLAALAAKVPLPVGDDALAEVARDGLAWIRSLAFRWPVGAGWGWLALAAALQITSSMLLSRAYAHAEAQTLAVTEYSAFLWAALLGWIVYREPLALGTVAGAALIVAGCVLATRGKRAPAVQTEAAL</sequence>
<keyword evidence="9" id="KW-1185">Reference proteome</keyword>
<evidence type="ECO:0000313" key="8">
    <source>
        <dbReference type="EMBL" id="SFS06149.1"/>
    </source>
</evidence>
<keyword evidence="5 6" id="KW-0472">Membrane</keyword>
<feature type="domain" description="EamA" evidence="7">
    <location>
        <begin position="234"/>
        <end position="309"/>
    </location>
</feature>
<protein>
    <submittedName>
        <fullName evidence="8">S-adenosylmethionine uptake transporter</fullName>
    </submittedName>
</protein>
<dbReference type="SUPFAM" id="SSF103481">
    <property type="entry name" value="Multidrug resistance efflux transporter EmrE"/>
    <property type="match status" value="2"/>
</dbReference>
<comment type="similarity">
    <text evidence="2">Belongs to the drug/metabolite transporter (DMT) superfamily. 10 TMS drug/metabolite exporter (DME) (TC 2.A.7.3) family.</text>
</comment>
<dbReference type="PROSITE" id="PS51257">
    <property type="entry name" value="PROKAR_LIPOPROTEIN"/>
    <property type="match status" value="1"/>
</dbReference>
<proteinExistence type="inferred from homology"/>
<dbReference type="RefSeq" id="WP_093315947.1">
    <property type="nucleotide sequence ID" value="NZ_FOZG01000002.1"/>
</dbReference>
<reference evidence="8 9" key="1">
    <citation type="submission" date="2016-10" db="EMBL/GenBank/DDBJ databases">
        <authorList>
            <person name="de Groot N.N."/>
        </authorList>
    </citation>
    <scope>NUCLEOTIDE SEQUENCE [LARGE SCALE GENOMIC DNA]</scope>
    <source>
        <strain evidence="8 9">S5-249</strain>
    </source>
</reference>
<feature type="transmembrane region" description="Helical" evidence="6">
    <location>
        <begin position="148"/>
        <end position="168"/>
    </location>
</feature>
<dbReference type="AlphaFoldDB" id="A0A1I6LRW7"/>
<name>A0A1I6LRW7_9SPHN</name>
<evidence type="ECO:0000256" key="3">
    <source>
        <dbReference type="ARBA" id="ARBA00022692"/>
    </source>
</evidence>
<dbReference type="EMBL" id="FOZG01000002">
    <property type="protein sequence ID" value="SFS06149.1"/>
    <property type="molecule type" value="Genomic_DNA"/>
</dbReference>
<dbReference type="InterPro" id="IPR000620">
    <property type="entry name" value="EamA_dom"/>
</dbReference>
<dbReference type="InterPro" id="IPR037185">
    <property type="entry name" value="EmrE-like"/>
</dbReference>
<dbReference type="PANTHER" id="PTHR22911:SF6">
    <property type="entry name" value="SOLUTE CARRIER FAMILY 35 MEMBER G1"/>
    <property type="match status" value="1"/>
</dbReference>
<comment type="subcellular location">
    <subcellularLocation>
        <location evidence="1">Membrane</location>
        <topology evidence="1">Multi-pass membrane protein</topology>
    </subcellularLocation>
</comment>
<accession>A0A1I6LRW7</accession>
<evidence type="ECO:0000259" key="7">
    <source>
        <dbReference type="Pfam" id="PF00892"/>
    </source>
</evidence>
<evidence type="ECO:0000256" key="6">
    <source>
        <dbReference type="SAM" id="Phobius"/>
    </source>
</evidence>
<feature type="domain" description="EamA" evidence="7">
    <location>
        <begin position="5"/>
        <end position="134"/>
    </location>
</feature>
<keyword evidence="3 6" id="KW-0812">Transmembrane</keyword>
<feature type="transmembrane region" description="Helical" evidence="6">
    <location>
        <begin position="237"/>
        <end position="255"/>
    </location>
</feature>
<feature type="transmembrane region" description="Helical" evidence="6">
    <location>
        <begin position="34"/>
        <end position="51"/>
    </location>
</feature>
<dbReference type="STRING" id="1166337.SAMN05192580_3184"/>
<feature type="transmembrane region" description="Helical" evidence="6">
    <location>
        <begin position="90"/>
        <end position="111"/>
    </location>
</feature>
<dbReference type="Pfam" id="PF00892">
    <property type="entry name" value="EamA"/>
    <property type="match status" value="2"/>
</dbReference>
<dbReference type="PANTHER" id="PTHR22911">
    <property type="entry name" value="ACYL-MALONYL CONDENSING ENZYME-RELATED"/>
    <property type="match status" value="1"/>
</dbReference>
<dbReference type="Gene3D" id="1.10.3730.20">
    <property type="match status" value="1"/>
</dbReference>
<dbReference type="OrthoDB" id="7818056at2"/>
<evidence type="ECO:0000256" key="2">
    <source>
        <dbReference type="ARBA" id="ARBA00009853"/>
    </source>
</evidence>